<gene>
    <name evidence="2" type="ORF">ACFQ4H_34685</name>
</gene>
<reference evidence="3" key="1">
    <citation type="journal article" date="2019" name="Int. J. Syst. Evol. Microbiol.">
        <title>The Global Catalogue of Microorganisms (GCM) 10K type strain sequencing project: providing services to taxonomists for standard genome sequencing and annotation.</title>
        <authorList>
            <consortium name="The Broad Institute Genomics Platform"/>
            <consortium name="The Broad Institute Genome Sequencing Center for Infectious Disease"/>
            <person name="Wu L."/>
            <person name="Ma J."/>
        </authorList>
    </citation>
    <scope>NUCLEOTIDE SEQUENCE [LARGE SCALE GENOMIC DNA]</scope>
    <source>
        <strain evidence="3">JCM 31037</strain>
    </source>
</reference>
<evidence type="ECO:0000256" key="1">
    <source>
        <dbReference type="SAM" id="MobiDB-lite"/>
    </source>
</evidence>
<comment type="caution">
    <text evidence="2">The sequence shown here is derived from an EMBL/GenBank/DDBJ whole genome shotgun (WGS) entry which is preliminary data.</text>
</comment>
<dbReference type="EMBL" id="JBHTMP010000147">
    <property type="protein sequence ID" value="MFD1326238.1"/>
    <property type="molecule type" value="Genomic_DNA"/>
</dbReference>
<accession>A0ABW3YNP7</accession>
<name>A0ABW3YNP7_9ACTN</name>
<evidence type="ECO:0000313" key="3">
    <source>
        <dbReference type="Proteomes" id="UP001597260"/>
    </source>
</evidence>
<proteinExistence type="predicted"/>
<dbReference type="Proteomes" id="UP001597260">
    <property type="component" value="Unassembled WGS sequence"/>
</dbReference>
<sequence length="65" mass="6955">MTELINIVRRLQTTRFGDNAAQRHRHRPDTVREACTAGSAGVAVNPADGTGSAIGGRHVMEEARA</sequence>
<feature type="region of interest" description="Disordered" evidence="1">
    <location>
        <begin position="46"/>
        <end position="65"/>
    </location>
</feature>
<protein>
    <submittedName>
        <fullName evidence="2">Uncharacterized protein</fullName>
    </submittedName>
</protein>
<keyword evidence="3" id="KW-1185">Reference proteome</keyword>
<organism evidence="2 3">
    <name type="scientific">Micromonospora sonneratiae</name>
    <dbReference type="NCBI Taxonomy" id="1184706"/>
    <lineage>
        <taxon>Bacteria</taxon>
        <taxon>Bacillati</taxon>
        <taxon>Actinomycetota</taxon>
        <taxon>Actinomycetes</taxon>
        <taxon>Micromonosporales</taxon>
        <taxon>Micromonosporaceae</taxon>
        <taxon>Micromonospora</taxon>
    </lineage>
</organism>
<evidence type="ECO:0000313" key="2">
    <source>
        <dbReference type="EMBL" id="MFD1326238.1"/>
    </source>
</evidence>
<dbReference type="RefSeq" id="WP_377579495.1">
    <property type="nucleotide sequence ID" value="NZ_JBHTMP010000147.1"/>
</dbReference>